<dbReference type="PANTHER" id="PTHR43649:SF11">
    <property type="entry name" value="ABC TRANSPORTER SUBSTRATE-BINDING PROTEIN YESO-RELATED"/>
    <property type="match status" value="1"/>
</dbReference>
<dbReference type="Proteomes" id="UP000518206">
    <property type="component" value="Unassembled WGS sequence"/>
</dbReference>
<dbReference type="PROSITE" id="PS51257">
    <property type="entry name" value="PROKAR_LIPOPROTEIN"/>
    <property type="match status" value="1"/>
</dbReference>
<dbReference type="InterPro" id="IPR050490">
    <property type="entry name" value="Bact_solute-bd_prot1"/>
</dbReference>
<dbReference type="AlphaFoldDB" id="A0A7W4YD24"/>
<sequence>MSLLTTRRPLARRSVRLAAALGVAALALTACGQGEATPEASEPASVPTETGPVTIRFSWWGSDTRHQLTQQVIDAFQAKHPNITVQGDFTDWGGYWDKLATSIAADDAPDVITQEERYLRDYATRGVLLDLTTVEDTLSLEDIDPSVVESASFEDGTFGVPTGVNAYAVFADPAAFAAAGVEMPDDKTWTWDDYLDIATKITANTGGAVYGTQDYAFNEPGFSIYARQQGQGLYDENGEIAYDDELLAEWWQLSVDLRKAGAQPDGAKSVEIDGAGPEGSLLGTQTGAMGVWWTNQLGAISSASGRELKLLRFPGESEHERTGMYFKPAMYYSIAKSSKHPQAAAQFIDFLVNSEEAGEILLSDRGLPANLTVREAVKPKFSPVDQQAADFLTDLQDEIVDGVAVPPVGSGEVAQIIRRINGEVLFDRLTPAQAAEQFTAEVKNATS</sequence>
<gene>
    <name evidence="2" type="ORF">FHR80_003710</name>
</gene>
<evidence type="ECO:0000313" key="2">
    <source>
        <dbReference type="EMBL" id="MBB2924774.1"/>
    </source>
</evidence>
<keyword evidence="2" id="KW-0762">Sugar transport</keyword>
<dbReference type="Pfam" id="PF01547">
    <property type="entry name" value="SBP_bac_1"/>
    <property type="match status" value="1"/>
</dbReference>
<feature type="chain" id="PRO_5038339058" evidence="1">
    <location>
        <begin position="33"/>
        <end position="447"/>
    </location>
</feature>
<evidence type="ECO:0000313" key="3">
    <source>
        <dbReference type="Proteomes" id="UP000518206"/>
    </source>
</evidence>
<reference evidence="2 3" key="2">
    <citation type="submission" date="2020-08" db="EMBL/GenBank/DDBJ databases">
        <authorList>
            <person name="Partida-Martinez L."/>
            <person name="Huntemann M."/>
            <person name="Clum A."/>
            <person name="Wang J."/>
            <person name="Palaniappan K."/>
            <person name="Ritter S."/>
            <person name="Chen I.-M."/>
            <person name="Stamatis D."/>
            <person name="Reddy T."/>
            <person name="O'Malley R."/>
            <person name="Daum C."/>
            <person name="Shapiro N."/>
            <person name="Ivanova N."/>
            <person name="Kyrpides N."/>
            <person name="Woyke T."/>
        </authorList>
    </citation>
    <scope>NUCLEOTIDE SEQUENCE [LARGE SCALE GENOMIC DNA]</scope>
    <source>
        <strain evidence="2 3">RAS26</strain>
    </source>
</reference>
<keyword evidence="1" id="KW-0732">Signal</keyword>
<evidence type="ECO:0000256" key="1">
    <source>
        <dbReference type="SAM" id="SignalP"/>
    </source>
</evidence>
<keyword evidence="2" id="KW-0813">Transport</keyword>
<reference evidence="2 3" key="1">
    <citation type="submission" date="2020-08" db="EMBL/GenBank/DDBJ databases">
        <title>The Agave Microbiome: Exploring the role of microbial communities in plant adaptations to desert environments.</title>
        <authorList>
            <person name="Partida-Martinez L.P."/>
        </authorList>
    </citation>
    <scope>NUCLEOTIDE SEQUENCE [LARGE SCALE GENOMIC DNA]</scope>
    <source>
        <strain evidence="2 3">RAS26</strain>
    </source>
</reference>
<organism evidence="2 3">
    <name type="scientific">Cellulomonas cellasea</name>
    <dbReference type="NCBI Taxonomy" id="43670"/>
    <lineage>
        <taxon>Bacteria</taxon>
        <taxon>Bacillati</taxon>
        <taxon>Actinomycetota</taxon>
        <taxon>Actinomycetes</taxon>
        <taxon>Micrococcales</taxon>
        <taxon>Cellulomonadaceae</taxon>
        <taxon>Cellulomonas</taxon>
    </lineage>
</organism>
<accession>A0A7W4YD24</accession>
<dbReference type="SUPFAM" id="SSF53850">
    <property type="entry name" value="Periplasmic binding protein-like II"/>
    <property type="match status" value="1"/>
</dbReference>
<protein>
    <submittedName>
        <fullName evidence="2">Multiple sugar transport system substrate-binding protein</fullName>
    </submittedName>
</protein>
<dbReference type="RefSeq" id="WP_183297553.1">
    <property type="nucleotide sequence ID" value="NZ_JACHVX010000006.1"/>
</dbReference>
<feature type="signal peptide" evidence="1">
    <location>
        <begin position="1"/>
        <end position="32"/>
    </location>
</feature>
<comment type="caution">
    <text evidence="2">The sequence shown here is derived from an EMBL/GenBank/DDBJ whole genome shotgun (WGS) entry which is preliminary data.</text>
</comment>
<proteinExistence type="predicted"/>
<name>A0A7W4YD24_9CELL</name>
<dbReference type="InterPro" id="IPR006059">
    <property type="entry name" value="SBP"/>
</dbReference>
<dbReference type="EMBL" id="JACHVX010000006">
    <property type="protein sequence ID" value="MBB2924774.1"/>
    <property type="molecule type" value="Genomic_DNA"/>
</dbReference>
<dbReference type="Gene3D" id="3.40.190.10">
    <property type="entry name" value="Periplasmic binding protein-like II"/>
    <property type="match status" value="2"/>
</dbReference>
<dbReference type="PANTHER" id="PTHR43649">
    <property type="entry name" value="ARABINOSE-BINDING PROTEIN-RELATED"/>
    <property type="match status" value="1"/>
</dbReference>